<dbReference type="AlphaFoldDB" id="A0A841KE16"/>
<comment type="caution">
    <text evidence="2">The sequence shown here is derived from an EMBL/GenBank/DDBJ whole genome shotgun (WGS) entry which is preliminary data.</text>
</comment>
<feature type="signal peptide" evidence="1">
    <location>
        <begin position="1"/>
        <end position="23"/>
    </location>
</feature>
<reference evidence="2 3" key="1">
    <citation type="submission" date="2020-08" db="EMBL/GenBank/DDBJ databases">
        <title>Genomic Encyclopedia of Type Strains, Phase IV (KMG-IV): sequencing the most valuable type-strain genomes for metagenomic binning, comparative biology and taxonomic classification.</title>
        <authorList>
            <person name="Goeker M."/>
        </authorList>
    </citation>
    <scope>NUCLEOTIDE SEQUENCE [LARGE SCALE GENOMIC DNA]</scope>
    <source>
        <strain evidence="2 3">DSM 107085</strain>
    </source>
</reference>
<name>A0A841KE16_9GAMM</name>
<gene>
    <name evidence="2" type="ORF">HNQ86_000771</name>
</gene>
<dbReference type="Proteomes" id="UP000560000">
    <property type="component" value="Unassembled WGS sequence"/>
</dbReference>
<accession>A0A841KE16</accession>
<proteinExistence type="predicted"/>
<sequence>MYGRRMALAALAAVTLGAGVAHAAGAQTMIAHESVDGMSRLQAHHVLMQYCKQHGFGIVHDSLTSVACRKRVDGAPASYLAEATKAERGPYTPELTLHFRFVPDTDGVMHIRAVGSVLRRGPDGFAQRSLVPVGEVQAMLTHSREVWSAQHSQAASRS</sequence>
<dbReference type="OrthoDB" id="9872430at2"/>
<feature type="chain" id="PRO_5032833759" evidence="1">
    <location>
        <begin position="24"/>
        <end position="158"/>
    </location>
</feature>
<protein>
    <submittedName>
        <fullName evidence="2">Uncharacterized protein</fullName>
    </submittedName>
</protein>
<organism evidence="2 3">
    <name type="scientific">Oleiagrimonas soli</name>
    <dbReference type="NCBI Taxonomy" id="1543381"/>
    <lineage>
        <taxon>Bacteria</taxon>
        <taxon>Pseudomonadati</taxon>
        <taxon>Pseudomonadota</taxon>
        <taxon>Gammaproteobacteria</taxon>
        <taxon>Lysobacterales</taxon>
        <taxon>Rhodanobacteraceae</taxon>
        <taxon>Oleiagrimonas</taxon>
    </lineage>
</organism>
<dbReference type="EMBL" id="JACHET010000001">
    <property type="protein sequence ID" value="MBB6183426.1"/>
    <property type="molecule type" value="Genomic_DNA"/>
</dbReference>
<evidence type="ECO:0000256" key="1">
    <source>
        <dbReference type="SAM" id="SignalP"/>
    </source>
</evidence>
<evidence type="ECO:0000313" key="3">
    <source>
        <dbReference type="Proteomes" id="UP000560000"/>
    </source>
</evidence>
<dbReference type="RefSeq" id="WP_152569280.1">
    <property type="nucleotide sequence ID" value="NZ_JACHET010000001.1"/>
</dbReference>
<keyword evidence="1" id="KW-0732">Signal</keyword>
<evidence type="ECO:0000313" key="2">
    <source>
        <dbReference type="EMBL" id="MBB6183426.1"/>
    </source>
</evidence>